<dbReference type="NCBIfam" id="NF041813">
    <property type="entry name" value="Avs2"/>
    <property type="match status" value="1"/>
</dbReference>
<reference evidence="1" key="1">
    <citation type="submission" date="2023-08" db="EMBL/GenBank/DDBJ databases">
        <title>Functional annotation and safety assessment of Bacillus stercoris.</title>
        <authorList>
            <person name="Pandit N.T."/>
            <person name="Ahir S.V."/>
            <person name="Chauhan D.A."/>
            <person name="Bose A."/>
            <person name="Dunlap C."/>
            <person name="Doshi J.A."/>
        </authorList>
    </citation>
    <scope>NUCLEOTIDE SEQUENCE</scope>
    <source>
        <strain evidence="1">ZBMF30</strain>
    </source>
</reference>
<name>A0ABU0VCD6_9BACI</name>
<dbReference type="RefSeq" id="WP_306647316.1">
    <property type="nucleotide sequence ID" value="NZ_JAVCYS010000011.1"/>
</dbReference>
<sequence length="1538" mass="177079">MVEIDFSKIRNYDGSQDNGFEELVCQLAHLSCPENADYFVRKEGAGGDAGVECYWKLKDGSEHAWQAKFFTGSLSENQWSQISKSVEAALNKHPQLTKYYVCLPRDWTDSRKQGAGGKIVNSAWDKWVDHVRKWKRLAQQKGMDVEFTYWCKHDISQMLQIDQPEYAGRALYWFNEPVVHHQMLMRIAEKSRESLGERFTPEFHLNLPIAKQLDGLGLTPDWTKLLDQQMHNLFNATDQVLNIISRNKLKDLQSCWKELEQSILSLGEELKISVLTNKFLERSEHLLNLCLTAINKVGLCRNILYRAREAKEGDQALEHDYSQYIRVLNKYSVQLDSLDGLLNSKAIKAAINKAAVLLGEAGIGKSHLLCDIALKRLSASLPTVFLLGQHYSGGNPLNFILDSLDLKGNSYHQVLGALDAAGEAKRTRTLIVIDAINEGHYRDEWYENISNFLLELSKYQNIAIIFSCRTTYKDYILPEIPENRLTSLNHVGFRGYEHRAAGIYLSKQGISKPSAPITSPEFSNPLFLKTCCKALKANDLTAFPKGMNGQSQLFNFYLDSVTKIINRKKRFRPYEEIVGDALNEFVQTIFPEHLSGIPVTKARKIINAFDPAPHRDEGLMDLLIDEGVLSLDIEPDKTRGSRGIEIVRFTYERFSDYFIAQHIISQYVSKDNLAASFLKEHLIGGMIEDGTIYKLGGVVEALGICFPEHFSREFIEFIPKESFNYNWLLQRTFTDGILWRSPDSFTEKSIDLLNEVAGNATEFHDDALNILLSLSTEPNHPWNADFLDRNLSRMSLAERDAVWSIPIAVSDQVEDEGQVESIVRTLLEWSLLVDVKDVELERLRLTSVALIWMTTTSNRKVRNQATKSLARILSEAHTLIPDLIKIYSSCNDPYLVERLYAACYGAVCNIKNDTVIKDIAELVYEKVFQDGQPYPHILLRDYARGIIELAYARGLLPANIMPNKFRPPYASEWPIENPTKEEIDELVGDEFSSSITRSVMGFPGDFGNYTMGCVHYWSSTPLSEPQSESALEVHRNFAKSLPHELKERYNSYLNKKSEGDSGQNFGLESILKKLKFLEQDAWQEEKEDEATEDFDEEVAEALELTGEMQDDWDELKKQIEAVLSKKELEYFRWVSGLGIHNRPATFSRKHAQRWVCKRVYELGWKPELFAEFERQYSHSYDRSQSNIERIGKKYQWIAFHEILARISDNLHWIDRGYVDIDDSCFKGPWQIDIRDVDPSVWQRNPDTKNSYSENQEAPTWWQPYMFPFVDGDVKDMEAWLWDENLIPEFCDLLKLSNPNNNTEWLVLRGFTVLKKKPLEKKNVIPVQNGWYRINSCIVKKEDTEKLIQIVKGKNLCDPYILKPASTGHQTFLKEYPWHPSCNHFADWRHVEDDYRGIVCVDHIVPSCEYEWEGEGENISTDSLNYVYLPTKILIDELDLSSLQDLNHFWVDKNGDIAFIDPSMQEVGPAYALIKSQLLKEWLNKNDLQLIWLVGGEKQLFTENVSEFYGRLVFSGVYTLIDDQIQGDTWFIKEQRDDE</sequence>
<evidence type="ECO:0000313" key="2">
    <source>
        <dbReference type="Proteomes" id="UP001177898"/>
    </source>
</evidence>
<dbReference type="Proteomes" id="UP001177898">
    <property type="component" value="Unassembled WGS sequence"/>
</dbReference>
<dbReference type="Gene3D" id="3.40.50.300">
    <property type="entry name" value="P-loop containing nucleotide triphosphate hydrolases"/>
    <property type="match status" value="1"/>
</dbReference>
<dbReference type="InterPro" id="IPR027417">
    <property type="entry name" value="P-loop_NTPase"/>
</dbReference>
<dbReference type="EMBL" id="JAVCYS010000011">
    <property type="protein sequence ID" value="MDQ1854596.1"/>
    <property type="molecule type" value="Genomic_DNA"/>
</dbReference>
<evidence type="ECO:0000313" key="1">
    <source>
        <dbReference type="EMBL" id="MDQ1854596.1"/>
    </source>
</evidence>
<proteinExistence type="predicted"/>
<organism evidence="1 2">
    <name type="scientific">Bacillus stercoris</name>
    <dbReference type="NCBI Taxonomy" id="2054641"/>
    <lineage>
        <taxon>Bacteria</taxon>
        <taxon>Bacillati</taxon>
        <taxon>Bacillota</taxon>
        <taxon>Bacilli</taxon>
        <taxon>Bacillales</taxon>
        <taxon>Bacillaceae</taxon>
        <taxon>Bacillus</taxon>
    </lineage>
</organism>
<keyword evidence="2" id="KW-1185">Reference proteome</keyword>
<protein>
    <submittedName>
        <fullName evidence="1">AVAST type 2 anti-phage system protein Avs2</fullName>
    </submittedName>
</protein>
<dbReference type="SUPFAM" id="SSF52540">
    <property type="entry name" value="P-loop containing nucleoside triphosphate hydrolases"/>
    <property type="match status" value="1"/>
</dbReference>
<comment type="caution">
    <text evidence="1">The sequence shown here is derived from an EMBL/GenBank/DDBJ whole genome shotgun (WGS) entry which is preliminary data.</text>
</comment>
<accession>A0ABU0VCD6</accession>
<gene>
    <name evidence="1" type="primary">avs2</name>
    <name evidence="1" type="ORF">RAQ16_20025</name>
</gene>